<accession>A0A0L6UR99</accession>
<keyword evidence="2" id="KW-1185">Reference proteome</keyword>
<sequence length="91" mass="10280">MTCSGGLNQQQIYPKYFGHIPVAHATLSFLNNCKQPPPIICNGTSWLFISTNPIQANSMKHDNFWNKEAENLNEHSECAGNRLNHRLVTLL</sequence>
<comment type="caution">
    <text evidence="1">The sequence shown here is derived from an EMBL/GenBank/DDBJ whole genome shotgun (WGS) entry which is preliminary data.</text>
</comment>
<name>A0A0L6UR99_9BASI</name>
<evidence type="ECO:0000313" key="2">
    <source>
        <dbReference type="Proteomes" id="UP000037035"/>
    </source>
</evidence>
<evidence type="ECO:0000313" key="1">
    <source>
        <dbReference type="EMBL" id="KNZ50767.1"/>
    </source>
</evidence>
<gene>
    <name evidence="1" type="ORF">VP01_424g4</name>
</gene>
<dbReference type="Proteomes" id="UP000037035">
    <property type="component" value="Unassembled WGS sequence"/>
</dbReference>
<proteinExistence type="predicted"/>
<dbReference type="EMBL" id="LAVV01009335">
    <property type="protein sequence ID" value="KNZ50767.1"/>
    <property type="molecule type" value="Genomic_DNA"/>
</dbReference>
<dbReference type="AlphaFoldDB" id="A0A0L6UR99"/>
<protein>
    <submittedName>
        <fullName evidence="1">Uncharacterized protein</fullName>
    </submittedName>
</protein>
<organism evidence="1 2">
    <name type="scientific">Puccinia sorghi</name>
    <dbReference type="NCBI Taxonomy" id="27349"/>
    <lineage>
        <taxon>Eukaryota</taxon>
        <taxon>Fungi</taxon>
        <taxon>Dikarya</taxon>
        <taxon>Basidiomycota</taxon>
        <taxon>Pucciniomycotina</taxon>
        <taxon>Pucciniomycetes</taxon>
        <taxon>Pucciniales</taxon>
        <taxon>Pucciniaceae</taxon>
        <taxon>Puccinia</taxon>
    </lineage>
</organism>
<reference evidence="1 2" key="1">
    <citation type="submission" date="2015-08" db="EMBL/GenBank/DDBJ databases">
        <title>Next Generation Sequencing and Analysis of the Genome of Puccinia sorghi L Schw, the Causal Agent of Maize Common Rust.</title>
        <authorList>
            <person name="Rochi L."/>
            <person name="Burguener G."/>
            <person name="Darino M."/>
            <person name="Turjanski A."/>
            <person name="Kreff E."/>
            <person name="Dieguez M.J."/>
            <person name="Sacco F."/>
        </authorList>
    </citation>
    <scope>NUCLEOTIDE SEQUENCE [LARGE SCALE GENOMIC DNA]</scope>
    <source>
        <strain evidence="1 2">RO10H11247</strain>
    </source>
</reference>
<dbReference type="VEuPathDB" id="FungiDB:VP01_424g4"/>